<name>A0ABY6D5L3_9RHOB</name>
<geneLocation type="plasmid" evidence="3 4">
    <name>unnamed2</name>
</geneLocation>
<dbReference type="Gene3D" id="3.90.550.10">
    <property type="entry name" value="Spore Coat Polysaccharide Biosynthesis Protein SpsA, Chain A"/>
    <property type="match status" value="1"/>
</dbReference>
<dbReference type="SUPFAM" id="SSF53448">
    <property type="entry name" value="Nucleotide-diphospho-sugar transferases"/>
    <property type="match status" value="1"/>
</dbReference>
<protein>
    <submittedName>
        <fullName evidence="3">PEP-utilizing enzyme</fullName>
    </submittedName>
</protein>
<sequence length="1032" mass="113627">MTHSSSEFTDGSQTSRLIILNAGTPHQSSADAEAALSRALPMHGKRTLDWIITTSGLKTESITIVSGYQTEETRTQFSEINVVENRSWRETGSAGSLFCVDLDGLTELLVCYGDILFRDKILRQLRASDSDLTVAWDSQFRTRYTDRQDEDLERCEKVVARGDTLASLGDDLPTDWASGEFIGLVRFSGEALRQLAALTDNQKEMLSTLSLARLVEWFRIHGHSVRGCDVGGDWAELKESHDIARFVLGTKAESLARLSTVVKQSVIQPQISFDVAAWEREPDQIIDRIRAAFEAQQIIVRSSAKSEDSFLHSNAGAYTSLLNIDPQSDLHGPIDEVCDSYENKQIDDQVLVQPMVPDVVMSGVAFTRTLDFGAPYYVINYAESTETDAITAGKDSDSVTYVVRRDIKDGAIPSPHLKKLLCAIREIEWLLSYDALDIEFAIDADTQIHILQVRPITVKKSGGGVTKACLSMARRAEKKWKAHQQPRLRVKGDLPIYGVMPDWNPAEIIGTNAGNLAASLYRYLITDDIWATQRAEYGYKDVRPQPLLVNFCGKNYVDVRASFNSFIPANVSDALQEKLANVYLRRLRDKPQSHDKVEFDILPTCMSLGTVHWRDTLAGEGISDKADLNALEDGLRQITQNGITRTPLDLAEAEALADQLDNFKNTFEHAGLARARYLLEECRLRGTLPFAHLARSGFVAVTLLRDAVAEGVLSQAASEAFLASIRTVSHEIVLDAARVADGALDWDSFVGTYGHLRPGTYDIQSPAYAEAPEHYLRPMVIQSGQAPSHDHDISLWDGQKQAFFDAVSALGIAASGDQIETFLRQAIEGREKSKFIFTRYLSAALDDILLWGKENGLGRETLSHLHLSELMDLADGPVSAQRKTKALAKAAKRAAKSARVSAACQLPELITSKTDFSIFRLRDGQPNFIGTNEVRASNVALGTGDAEVAGPVSLEGCIVMIPMADPGYDWLFGQNIAGLITMYGGANSHMAIRAAEFALPAAIGVGEKIYNSLVDAHMLELSPRNKTIRVIS</sequence>
<dbReference type="InterPro" id="IPR013815">
    <property type="entry name" value="ATP_grasp_subdomain_1"/>
</dbReference>
<dbReference type="RefSeq" id="WP_165198413.1">
    <property type="nucleotide sequence ID" value="NZ_CP106737.1"/>
</dbReference>
<reference evidence="3" key="1">
    <citation type="submission" date="2022-10" db="EMBL/GenBank/DDBJ databases">
        <title>Roseovarius pelagicus sp. nov., isolated from Arctic seawater.</title>
        <authorList>
            <person name="Hong Y.W."/>
            <person name="Hwang C.Y."/>
        </authorList>
    </citation>
    <scope>NUCLEOTIDE SEQUENCE</scope>
    <source>
        <strain evidence="3">HL-MP18</strain>
        <plasmid evidence="3">unnamed2</plasmid>
    </source>
</reference>
<dbReference type="SUPFAM" id="SSF56059">
    <property type="entry name" value="Glutathione synthetase ATP-binding domain-like"/>
    <property type="match status" value="1"/>
</dbReference>
<dbReference type="InterPro" id="IPR051549">
    <property type="entry name" value="PEP_Utilizing_Enz"/>
</dbReference>
<dbReference type="PANTHER" id="PTHR43615:SF1">
    <property type="entry name" value="PPDK_N DOMAIN-CONTAINING PROTEIN"/>
    <property type="match status" value="1"/>
</dbReference>
<dbReference type="Gene3D" id="3.50.30.10">
    <property type="entry name" value="Phosphohistidine domain"/>
    <property type="match status" value="1"/>
</dbReference>
<dbReference type="InterPro" id="IPR008279">
    <property type="entry name" value="PEP-util_enz_mobile_dom"/>
</dbReference>
<evidence type="ECO:0000313" key="3">
    <source>
        <dbReference type="EMBL" id="UXX81398.1"/>
    </source>
</evidence>
<dbReference type="Pfam" id="PF01326">
    <property type="entry name" value="PPDK_N"/>
    <property type="match status" value="1"/>
</dbReference>
<organism evidence="3 4">
    <name type="scientific">Roseovarius pelagicus</name>
    <dbReference type="NCBI Taxonomy" id="2980108"/>
    <lineage>
        <taxon>Bacteria</taxon>
        <taxon>Pseudomonadati</taxon>
        <taxon>Pseudomonadota</taxon>
        <taxon>Alphaproteobacteria</taxon>
        <taxon>Rhodobacterales</taxon>
        <taxon>Roseobacteraceae</taxon>
        <taxon>Roseovarius</taxon>
    </lineage>
</organism>
<keyword evidence="4" id="KW-1185">Reference proteome</keyword>
<keyword evidence="3" id="KW-0614">Plasmid</keyword>
<evidence type="ECO:0000313" key="4">
    <source>
        <dbReference type="Proteomes" id="UP001064087"/>
    </source>
</evidence>
<dbReference type="InterPro" id="IPR029044">
    <property type="entry name" value="Nucleotide-diphossugar_trans"/>
</dbReference>
<dbReference type="EMBL" id="CP106737">
    <property type="protein sequence ID" value="UXX81398.1"/>
    <property type="molecule type" value="Genomic_DNA"/>
</dbReference>
<dbReference type="PANTHER" id="PTHR43615">
    <property type="entry name" value="PHOSPHOENOLPYRUVATE SYNTHASE-RELATED"/>
    <property type="match status" value="1"/>
</dbReference>
<dbReference type="Gene3D" id="3.30.470.20">
    <property type="entry name" value="ATP-grasp fold, B domain"/>
    <property type="match status" value="1"/>
</dbReference>
<proteinExistence type="predicted"/>
<dbReference type="NCBIfam" id="NF004508">
    <property type="entry name" value="PRK05849.1"/>
    <property type="match status" value="1"/>
</dbReference>
<gene>
    <name evidence="3" type="ORF">N7U68_00615</name>
</gene>
<evidence type="ECO:0000259" key="2">
    <source>
        <dbReference type="Pfam" id="PF01326"/>
    </source>
</evidence>
<feature type="domain" description="PEP-utilising enzyme mobile" evidence="1">
    <location>
        <begin position="955"/>
        <end position="1008"/>
    </location>
</feature>
<dbReference type="Gene3D" id="3.30.1490.20">
    <property type="entry name" value="ATP-grasp fold, A domain"/>
    <property type="match status" value="1"/>
</dbReference>
<dbReference type="SUPFAM" id="SSF52009">
    <property type="entry name" value="Phosphohistidine domain"/>
    <property type="match status" value="1"/>
</dbReference>
<dbReference type="InterPro" id="IPR002192">
    <property type="entry name" value="PPDK_AMP/ATP-bd"/>
</dbReference>
<evidence type="ECO:0000259" key="1">
    <source>
        <dbReference type="Pfam" id="PF00391"/>
    </source>
</evidence>
<dbReference type="Proteomes" id="UP001064087">
    <property type="component" value="Plasmid unnamed2"/>
</dbReference>
<dbReference type="Pfam" id="PF00391">
    <property type="entry name" value="PEP-utilizers"/>
    <property type="match status" value="1"/>
</dbReference>
<dbReference type="InterPro" id="IPR036637">
    <property type="entry name" value="Phosphohistidine_dom_sf"/>
</dbReference>
<accession>A0ABY6D5L3</accession>
<feature type="domain" description="Pyruvate phosphate dikinase AMP/ATP-binding" evidence="2">
    <location>
        <begin position="252"/>
        <end position="371"/>
    </location>
</feature>